<proteinExistence type="predicted"/>
<reference evidence="2" key="1">
    <citation type="submission" date="2014-04" db="EMBL/GenBank/DDBJ databases">
        <title>Evolutionary Origins and Diversification of the Mycorrhizal Mutualists.</title>
        <authorList>
            <consortium name="DOE Joint Genome Institute"/>
            <consortium name="Mycorrhizal Genomics Consortium"/>
            <person name="Kohler A."/>
            <person name="Kuo A."/>
            <person name="Nagy L.G."/>
            <person name="Floudas D."/>
            <person name="Copeland A."/>
            <person name="Barry K.W."/>
            <person name="Cichocki N."/>
            <person name="Veneault-Fourrey C."/>
            <person name="LaButti K."/>
            <person name="Lindquist E.A."/>
            <person name="Lipzen A."/>
            <person name="Lundell T."/>
            <person name="Morin E."/>
            <person name="Murat C."/>
            <person name="Riley R."/>
            <person name="Ohm R."/>
            <person name="Sun H."/>
            <person name="Tunlid A."/>
            <person name="Henrissat B."/>
            <person name="Grigoriev I.V."/>
            <person name="Hibbett D.S."/>
            <person name="Martin F."/>
        </authorList>
    </citation>
    <scope>NUCLEOTIDE SEQUENCE [LARGE SCALE GENOMIC DNA]</scope>
    <source>
        <strain evidence="2">FD-334 SS-4</strain>
    </source>
</reference>
<dbReference type="EMBL" id="KN817625">
    <property type="protein sequence ID" value="KJA16232.1"/>
    <property type="molecule type" value="Genomic_DNA"/>
</dbReference>
<organism evidence="1 2">
    <name type="scientific">Hypholoma sublateritium (strain FD-334 SS-4)</name>
    <dbReference type="NCBI Taxonomy" id="945553"/>
    <lineage>
        <taxon>Eukaryota</taxon>
        <taxon>Fungi</taxon>
        <taxon>Dikarya</taxon>
        <taxon>Basidiomycota</taxon>
        <taxon>Agaricomycotina</taxon>
        <taxon>Agaricomycetes</taxon>
        <taxon>Agaricomycetidae</taxon>
        <taxon>Agaricales</taxon>
        <taxon>Agaricineae</taxon>
        <taxon>Strophariaceae</taxon>
        <taxon>Hypholoma</taxon>
    </lineage>
</organism>
<protein>
    <submittedName>
        <fullName evidence="1">Uncharacterized protein</fullName>
    </submittedName>
</protein>
<keyword evidence="2" id="KW-1185">Reference proteome</keyword>
<dbReference type="AlphaFoldDB" id="A0A0D2KNR6"/>
<sequence>MSNQDDLVTLTENDMQAISTACQQDPINIICVGVLTGFFDMKDIITLSGLSIAEILKSAELEQAPEKTQLSPTVQHESYHRLEGGGSNLKRKFVVSDHLRASSETTPEPPVKRPRLGQRIYCRWGASQHATPCGFSFGLTIDNTAFVDHLEDVHHTVSSGWELQV</sequence>
<gene>
    <name evidence="1" type="ORF">HYPSUDRAFT_207198</name>
</gene>
<accession>A0A0D2KNR6</accession>
<name>A0A0D2KNR6_HYPSF</name>
<evidence type="ECO:0000313" key="2">
    <source>
        <dbReference type="Proteomes" id="UP000054270"/>
    </source>
</evidence>
<evidence type="ECO:0000313" key="1">
    <source>
        <dbReference type="EMBL" id="KJA16232.1"/>
    </source>
</evidence>
<dbReference type="Proteomes" id="UP000054270">
    <property type="component" value="Unassembled WGS sequence"/>
</dbReference>